<feature type="domain" description="Caspase family p20" evidence="4">
    <location>
        <begin position="270"/>
        <end position="390"/>
    </location>
</feature>
<dbReference type="SUPFAM" id="SSF52129">
    <property type="entry name" value="Caspase-like"/>
    <property type="match status" value="3"/>
</dbReference>
<evidence type="ECO:0000256" key="1">
    <source>
        <dbReference type="ARBA" id="ARBA00010134"/>
    </source>
</evidence>
<dbReference type="InterPro" id="IPR029030">
    <property type="entry name" value="Caspase-like_dom_sf"/>
</dbReference>
<dbReference type="SMART" id="SM00115">
    <property type="entry name" value="CASc"/>
    <property type="match status" value="1"/>
</dbReference>
<dbReference type="GO" id="GO:0004197">
    <property type="term" value="F:cysteine-type endopeptidase activity"/>
    <property type="evidence" value="ECO:0007669"/>
    <property type="project" value="InterPro"/>
</dbReference>
<evidence type="ECO:0000259" key="3">
    <source>
        <dbReference type="PROSITE" id="PS50207"/>
    </source>
</evidence>
<dbReference type="EMBL" id="NCKV01006317">
    <property type="protein sequence ID" value="RWS23515.1"/>
    <property type="molecule type" value="Genomic_DNA"/>
</dbReference>
<feature type="domain" description="Caspase family p10" evidence="3">
    <location>
        <begin position="166"/>
        <end position="244"/>
    </location>
</feature>
<dbReference type="GO" id="GO:0006508">
    <property type="term" value="P:proteolysis"/>
    <property type="evidence" value="ECO:0007669"/>
    <property type="project" value="InterPro"/>
</dbReference>
<dbReference type="InterPro" id="IPR002398">
    <property type="entry name" value="Pept_C14"/>
</dbReference>
<accession>A0A443S7Y0</accession>
<dbReference type="VEuPathDB" id="VectorBase:LDEU008525"/>
<dbReference type="GO" id="GO:0072557">
    <property type="term" value="C:IPAF inflammasome complex"/>
    <property type="evidence" value="ECO:0007669"/>
    <property type="project" value="TreeGrafter"/>
</dbReference>
<evidence type="ECO:0000313" key="5">
    <source>
        <dbReference type="EMBL" id="RWS23515.1"/>
    </source>
</evidence>
<dbReference type="GO" id="GO:0072559">
    <property type="term" value="C:NLRP3 inflammasome complex"/>
    <property type="evidence" value="ECO:0007669"/>
    <property type="project" value="TreeGrafter"/>
</dbReference>
<dbReference type="PANTHER" id="PTHR47901:SF3">
    <property type="entry name" value="CASPASE-1"/>
    <property type="match status" value="1"/>
</dbReference>
<dbReference type="OrthoDB" id="6044770at2759"/>
<keyword evidence="6" id="KW-1185">Reference proteome</keyword>
<dbReference type="InterPro" id="IPR002138">
    <property type="entry name" value="Pept_C14_p10"/>
</dbReference>
<comment type="similarity">
    <text evidence="1 2">Belongs to the peptidase C14A family.</text>
</comment>
<dbReference type="PROSITE" id="PS50208">
    <property type="entry name" value="CASPASE_P20"/>
    <property type="match status" value="2"/>
</dbReference>
<dbReference type="Gene3D" id="3.40.50.1460">
    <property type="match status" value="3"/>
</dbReference>
<dbReference type="PANTHER" id="PTHR47901">
    <property type="entry name" value="CASPASE RECRUITMENT DOMAIN-CONTAINING PROTEIN 18"/>
    <property type="match status" value="1"/>
</dbReference>
<protein>
    <submittedName>
        <fullName evidence="5">Caspase Nc-like protein</fullName>
    </submittedName>
</protein>
<dbReference type="AlphaFoldDB" id="A0A443S7Y0"/>
<dbReference type="GO" id="GO:0097169">
    <property type="term" value="C:AIM2 inflammasome complex"/>
    <property type="evidence" value="ECO:0007669"/>
    <property type="project" value="TreeGrafter"/>
</dbReference>
<dbReference type="STRING" id="299467.A0A443S7Y0"/>
<dbReference type="InterPro" id="IPR001309">
    <property type="entry name" value="Pept_C14_p20"/>
</dbReference>
<dbReference type="InterPro" id="IPR015917">
    <property type="entry name" value="Pept_C14A"/>
</dbReference>
<dbReference type="InterPro" id="IPR011600">
    <property type="entry name" value="Pept_C14_caspase"/>
</dbReference>
<dbReference type="Proteomes" id="UP000288716">
    <property type="component" value="Unassembled WGS sequence"/>
</dbReference>
<comment type="caution">
    <text evidence="5">The sequence shown here is derived from an EMBL/GenBank/DDBJ whole genome shotgun (WGS) entry which is preliminary data.</text>
</comment>
<dbReference type="PROSITE" id="PS50207">
    <property type="entry name" value="CASPASE_P10"/>
    <property type="match status" value="1"/>
</dbReference>
<proteinExistence type="inferred from homology"/>
<dbReference type="Pfam" id="PF00656">
    <property type="entry name" value="Peptidase_C14"/>
    <property type="match status" value="3"/>
</dbReference>
<dbReference type="PRINTS" id="PR00376">
    <property type="entry name" value="IL1BCENZYME"/>
</dbReference>
<reference evidence="5 6" key="1">
    <citation type="journal article" date="2018" name="Gigascience">
        <title>Genomes of trombidid mites reveal novel predicted allergens and laterally-transferred genes associated with secondary metabolism.</title>
        <authorList>
            <person name="Dong X."/>
            <person name="Chaisiri K."/>
            <person name="Xia D."/>
            <person name="Armstrong S.D."/>
            <person name="Fang Y."/>
            <person name="Donnelly M.J."/>
            <person name="Kadowaki T."/>
            <person name="McGarry J.W."/>
            <person name="Darby A.C."/>
            <person name="Makepeace B.L."/>
        </authorList>
    </citation>
    <scope>NUCLEOTIDE SEQUENCE [LARGE SCALE GENOMIC DNA]</scope>
    <source>
        <strain evidence="5">UoL-UT</strain>
    </source>
</reference>
<evidence type="ECO:0000259" key="4">
    <source>
        <dbReference type="PROSITE" id="PS50208"/>
    </source>
</evidence>
<organism evidence="5 6">
    <name type="scientific">Leptotrombidium deliense</name>
    <dbReference type="NCBI Taxonomy" id="299467"/>
    <lineage>
        <taxon>Eukaryota</taxon>
        <taxon>Metazoa</taxon>
        <taxon>Ecdysozoa</taxon>
        <taxon>Arthropoda</taxon>
        <taxon>Chelicerata</taxon>
        <taxon>Arachnida</taxon>
        <taxon>Acari</taxon>
        <taxon>Acariformes</taxon>
        <taxon>Trombidiformes</taxon>
        <taxon>Prostigmata</taxon>
        <taxon>Anystina</taxon>
        <taxon>Parasitengona</taxon>
        <taxon>Trombiculoidea</taxon>
        <taxon>Trombiculidae</taxon>
        <taxon>Leptotrombidium</taxon>
    </lineage>
</organism>
<evidence type="ECO:0000313" key="6">
    <source>
        <dbReference type="Proteomes" id="UP000288716"/>
    </source>
</evidence>
<name>A0A443S7Y0_9ACAR</name>
<gene>
    <name evidence="5" type="ORF">B4U80_13361</name>
</gene>
<sequence length="837" mass="96144">MEESASKKCLIVSVNVVTEGDFFVKKYCDEVSKEWNFKLVNMSESIVDAKCWCVELSAKVSQVVNETCDTFKLVIVCHGGISKIGSPRKNIIFHQNKNYFLSVQDVINCLSDETCPNLKGKKRIIEFFCCIKDTRVCTLENKSPLFSLPLSEVEKKSDGETGSLRDMIIVWSTVNGSLSLRSESGSNFVQSLCNVIESNTGKADISYILRETQVKVDVMKTAKGIIQVTEFKALAFERQLHFHAEELLEFIPEEERNIYNLTQKCRGYCVIVNQTFKGTDAERNGSKVDMERLQKIFTKLQFDVVPVEDEDDEKTLSEIKRCSSDNINHEAFIVIIMSHGYAGNRTNYIETSKDNVKRMISVEKVIKLFNSEQLKGKPKLLMLNICRGGAAISDSDSDSSKLIEDTVISSDSEDPFSYNPEENDGELTELADFVTVPLSSVDSSTTQLKKIGRRTAVTKQIRPLRDTLFCWSTIDGYDTKSDPISGSIFSKTFLNCMRAAEDLDILQVMRKVEFEMNETERSTQNLEVNPIGLRKFLYFSKSTKGEQNYYELNSDPTGLCLIINNYEFENDIRRTLFGTHADVRNYEEVFKKLKFDVRIKANISMEIFISTLQKLFAESENHSAFVLIFISHSLRLNNTDWLLFSDGERMSVDKLKDMLNEEKFIQMRKKPKIVILQTSRKASESSYYSLSPCFKNNLHVKRLGSHDCKVFIHTPFGSFESGETYDKHYANICGKDDEINETTKLNYEKMVQEEHVVSEKIRQLLAMENINEVSQRFISQTRAELSDALTVIKTKMKYWENSQKMVDFNYKFEPRVHKYLNVVNIDQCFCEWNKKYS</sequence>
<feature type="domain" description="Caspase family p20" evidence="4">
    <location>
        <begin position="556"/>
        <end position="683"/>
    </location>
</feature>
<evidence type="ECO:0000256" key="2">
    <source>
        <dbReference type="RuleBase" id="RU003971"/>
    </source>
</evidence>